<proteinExistence type="predicted"/>
<dbReference type="Proteomes" id="UP000466445">
    <property type="component" value="Chromosome"/>
</dbReference>
<keyword evidence="4" id="KW-1185">Reference proteome</keyword>
<reference evidence="3 4" key="1">
    <citation type="journal article" date="2019" name="Emerg. Microbes Infect.">
        <title>Comprehensive subspecies identification of 175 nontuberculous mycobacteria species based on 7547 genomic profiles.</title>
        <authorList>
            <person name="Matsumoto Y."/>
            <person name="Kinjo T."/>
            <person name="Motooka D."/>
            <person name="Nabeya D."/>
            <person name="Jung N."/>
            <person name="Uechi K."/>
            <person name="Horii T."/>
            <person name="Iida T."/>
            <person name="Fujita J."/>
            <person name="Nakamura S."/>
        </authorList>
    </citation>
    <scope>NUCLEOTIDE SEQUENCE [LARGE SCALE GENOMIC DNA]</scope>
    <source>
        <strain evidence="3 4">JCM 30395</strain>
    </source>
</reference>
<dbReference type="EMBL" id="AP022595">
    <property type="protein sequence ID" value="BBY57023.1"/>
    <property type="molecule type" value="Genomic_DNA"/>
</dbReference>
<evidence type="ECO:0000313" key="3">
    <source>
        <dbReference type="EMBL" id="BBY57023.1"/>
    </source>
</evidence>
<protein>
    <submittedName>
        <fullName evidence="3">Uncharacterized protein</fullName>
    </submittedName>
</protein>
<feature type="region of interest" description="Disordered" evidence="1">
    <location>
        <begin position="76"/>
        <end position="144"/>
    </location>
</feature>
<dbReference type="AlphaFoldDB" id="A0A7I7SJU2"/>
<keyword evidence="2" id="KW-0472">Membrane</keyword>
<evidence type="ECO:0000256" key="2">
    <source>
        <dbReference type="SAM" id="Phobius"/>
    </source>
</evidence>
<feature type="compositionally biased region" description="Polar residues" evidence="1">
    <location>
        <begin position="82"/>
        <end position="93"/>
    </location>
</feature>
<feature type="compositionally biased region" description="Basic residues" evidence="1">
    <location>
        <begin position="135"/>
        <end position="144"/>
    </location>
</feature>
<name>A0A7I7SJU2_9MYCO</name>
<keyword evidence="2" id="KW-0812">Transmembrane</keyword>
<gene>
    <name evidence="3" type="ORF">MSAR_01590</name>
</gene>
<evidence type="ECO:0000256" key="1">
    <source>
        <dbReference type="SAM" id="MobiDB-lite"/>
    </source>
</evidence>
<accession>A0A7I7SJU2</accession>
<feature type="transmembrane region" description="Helical" evidence="2">
    <location>
        <begin position="14"/>
        <end position="35"/>
    </location>
</feature>
<sequence length="144" mass="15268">MLVALVKTITFVELWAIVAVDIVGAPVLAPSYWFASSFVGWGPRNPIDTVARYLESISQDSVRAIRYPFTGVSGAAAATGGNRQSSSAPTASRQALLRAGTGKRHSGVATHRGGSTSRATKHNETPKTGTESRSTRRHASSRDD</sequence>
<keyword evidence="2" id="KW-1133">Transmembrane helix</keyword>
<evidence type="ECO:0000313" key="4">
    <source>
        <dbReference type="Proteomes" id="UP000466445"/>
    </source>
</evidence>
<dbReference type="KEGG" id="msar:MSAR_01590"/>
<organism evidence="3 4">
    <name type="scientific">Mycolicibacterium sarraceniae</name>
    <dbReference type="NCBI Taxonomy" id="1534348"/>
    <lineage>
        <taxon>Bacteria</taxon>
        <taxon>Bacillati</taxon>
        <taxon>Actinomycetota</taxon>
        <taxon>Actinomycetes</taxon>
        <taxon>Mycobacteriales</taxon>
        <taxon>Mycobacteriaceae</taxon>
        <taxon>Mycolicibacterium</taxon>
    </lineage>
</organism>